<evidence type="ECO:0008006" key="3">
    <source>
        <dbReference type="Google" id="ProtNLM"/>
    </source>
</evidence>
<evidence type="ECO:0000313" key="1">
    <source>
        <dbReference type="EMBL" id="MDB6371867.1"/>
    </source>
</evidence>
<organism evidence="1 2">
    <name type="scientific">Photorhabdus bodei</name>
    <dbReference type="NCBI Taxonomy" id="2029681"/>
    <lineage>
        <taxon>Bacteria</taxon>
        <taxon>Pseudomonadati</taxon>
        <taxon>Pseudomonadota</taxon>
        <taxon>Gammaproteobacteria</taxon>
        <taxon>Enterobacterales</taxon>
        <taxon>Morganellaceae</taxon>
        <taxon>Photorhabdus</taxon>
    </lineage>
</organism>
<dbReference type="Proteomes" id="UP001212996">
    <property type="component" value="Unassembled WGS sequence"/>
</dbReference>
<accession>A0AAW6BEK6</accession>
<reference evidence="1" key="1">
    <citation type="submission" date="2023-01" db="EMBL/GenBank/DDBJ databases">
        <title>Genome sequencing of Photorhabdus bodei 09-20.</title>
        <authorList>
            <person name="Kalindamar S."/>
            <person name="Kumru S."/>
        </authorList>
    </citation>
    <scope>NUCLEOTIDE SEQUENCE</scope>
    <source>
        <strain evidence="1">09-20</strain>
    </source>
</reference>
<proteinExistence type="predicted"/>
<gene>
    <name evidence="1" type="ORF">PH362_07855</name>
</gene>
<name>A0AAW6BEK6_9GAMM</name>
<sequence length="67" mass="7937">MTGVSECSQQRGNLKDDGYMPEKAIILLQCQPRYSKTIMINDEDWSFLRLQHLLHRDGSRENPRYPR</sequence>
<evidence type="ECO:0000313" key="2">
    <source>
        <dbReference type="Proteomes" id="UP001212996"/>
    </source>
</evidence>
<dbReference type="RefSeq" id="WP_146748063.1">
    <property type="nucleotide sequence ID" value="NZ_CAWQKC010000112.1"/>
</dbReference>
<comment type="caution">
    <text evidence="1">The sequence shown here is derived from an EMBL/GenBank/DDBJ whole genome shotgun (WGS) entry which is preliminary data.</text>
</comment>
<protein>
    <recommendedName>
        <fullName evidence="3">Transposase</fullName>
    </recommendedName>
</protein>
<dbReference type="EMBL" id="JAQMFO010000008">
    <property type="protein sequence ID" value="MDB6371867.1"/>
    <property type="molecule type" value="Genomic_DNA"/>
</dbReference>
<dbReference type="AlphaFoldDB" id="A0AAW6BEK6"/>